<dbReference type="OrthoDB" id="9790727at2"/>
<dbReference type="PANTHER" id="PTHR11122:SF13">
    <property type="entry name" value="GLUCOSE-6-PHOSPHATE 1-EPIMERASE"/>
    <property type="match status" value="1"/>
</dbReference>
<organism evidence="7 8">
    <name type="scientific">Corynebacterium maris DSM 45190</name>
    <dbReference type="NCBI Taxonomy" id="1224163"/>
    <lineage>
        <taxon>Bacteria</taxon>
        <taxon>Bacillati</taxon>
        <taxon>Actinomycetota</taxon>
        <taxon>Actinomycetes</taxon>
        <taxon>Mycobacteriales</taxon>
        <taxon>Corynebacteriaceae</taxon>
        <taxon>Corynebacterium</taxon>
    </lineage>
</organism>
<feature type="binding site" evidence="6">
    <location>
        <position position="65"/>
    </location>
    <ligand>
        <name>substrate</name>
    </ligand>
</feature>
<protein>
    <recommendedName>
        <fullName evidence="3">glucose-6-phosphate 1-epimerase</fullName>
        <ecNumber evidence="3">5.1.3.15</ecNumber>
    </recommendedName>
</protein>
<dbReference type="PATRIC" id="fig|1224163.3.peg.1996"/>
<dbReference type="GO" id="GO:0030246">
    <property type="term" value="F:carbohydrate binding"/>
    <property type="evidence" value="ECO:0007669"/>
    <property type="project" value="InterPro"/>
</dbReference>
<dbReference type="STRING" id="1224163.B841_09895"/>
<dbReference type="GO" id="GO:0005737">
    <property type="term" value="C:cytoplasm"/>
    <property type="evidence" value="ECO:0007669"/>
    <property type="project" value="TreeGrafter"/>
</dbReference>
<dbReference type="PANTHER" id="PTHR11122">
    <property type="entry name" value="APOSPORY-ASSOCIATED PROTEIN C-RELATED"/>
    <property type="match status" value="1"/>
</dbReference>
<feature type="binding site" evidence="6">
    <location>
        <position position="42"/>
    </location>
    <ligand>
        <name>substrate</name>
    </ligand>
</feature>
<comment type="catalytic activity">
    <reaction evidence="1">
        <text>alpha-D-glucose 6-phosphate = beta-D-glucose 6-phosphate</text>
        <dbReference type="Rhea" id="RHEA:16249"/>
        <dbReference type="ChEBI" id="CHEBI:58225"/>
        <dbReference type="ChEBI" id="CHEBI:58247"/>
        <dbReference type="EC" id="5.1.3.15"/>
    </reaction>
</comment>
<dbReference type="Pfam" id="PF01263">
    <property type="entry name" value="Aldose_epim"/>
    <property type="match status" value="1"/>
</dbReference>
<evidence type="ECO:0000313" key="7">
    <source>
        <dbReference type="EMBL" id="AGS35451.1"/>
    </source>
</evidence>
<gene>
    <name evidence="7" type="ORF">B841_09895</name>
</gene>
<dbReference type="Gene3D" id="2.70.98.10">
    <property type="match status" value="1"/>
</dbReference>
<keyword evidence="8" id="KW-1185">Reference proteome</keyword>
<evidence type="ECO:0000256" key="6">
    <source>
        <dbReference type="PIRSR" id="PIRSR016020-2"/>
    </source>
</evidence>
<proteinExistence type="inferred from homology"/>
<dbReference type="HOGENOM" id="CLU_048345_4_3_11"/>
<accession>S5TKP8</accession>
<evidence type="ECO:0000256" key="2">
    <source>
        <dbReference type="ARBA" id="ARBA00005866"/>
    </source>
</evidence>
<keyword evidence="4" id="KW-0413">Isomerase</keyword>
<dbReference type="Proteomes" id="UP000015388">
    <property type="component" value="Chromosome"/>
</dbReference>
<dbReference type="eggNOG" id="COG0676">
    <property type="taxonomic scope" value="Bacteria"/>
</dbReference>
<dbReference type="SUPFAM" id="SSF74650">
    <property type="entry name" value="Galactose mutarotase-like"/>
    <property type="match status" value="1"/>
</dbReference>
<evidence type="ECO:0000313" key="8">
    <source>
        <dbReference type="Proteomes" id="UP000015388"/>
    </source>
</evidence>
<reference evidence="7 8" key="1">
    <citation type="submission" date="2012-11" db="EMBL/GenBank/DDBJ databases">
        <title>The complete genome sequence of Corynebacterium maris Coryn-1 (=DSM 45190).</title>
        <authorList>
            <person name="Schaffert L."/>
            <person name="Albersmeier A."/>
            <person name="Kalinowski J."/>
            <person name="Ruckert C."/>
        </authorList>
    </citation>
    <scope>NUCLEOTIDE SEQUENCE [LARGE SCALE GENOMIC DNA]</scope>
    <source>
        <strain evidence="8">Coryn-1</strain>
    </source>
</reference>
<evidence type="ECO:0000256" key="1">
    <source>
        <dbReference type="ARBA" id="ARBA00001096"/>
    </source>
</evidence>
<evidence type="ECO:0000256" key="4">
    <source>
        <dbReference type="ARBA" id="ARBA00023235"/>
    </source>
</evidence>
<dbReference type="GO" id="GO:0047938">
    <property type="term" value="F:glucose-6-phosphate 1-epimerase activity"/>
    <property type="evidence" value="ECO:0007669"/>
    <property type="project" value="UniProtKB-EC"/>
</dbReference>
<dbReference type="AlphaFoldDB" id="S5TKP8"/>
<dbReference type="PIRSF" id="PIRSF016020">
    <property type="entry name" value="PHexose_mutarotase"/>
    <property type="match status" value="1"/>
</dbReference>
<dbReference type="KEGG" id="cmd:B841_09895"/>
<comment type="similarity">
    <text evidence="2">Belongs to the glucose-6-phosphate 1-epimerase family.</text>
</comment>
<feature type="binding site" evidence="6">
    <location>
        <position position="60"/>
    </location>
    <ligand>
        <name>substrate</name>
    </ligand>
</feature>
<dbReference type="RefSeq" id="WP_020935384.1">
    <property type="nucleotide sequence ID" value="NC_021915.1"/>
</dbReference>
<sequence length="250" mass="27307">MLKNRNLTIHANGAHVTSAETPLGDLFYVSSTSDFGEGAAIRGGVPIIAPWFAQFLGDQQHGWARRRRWEVAKTDVGFSGEYAEDGISLRLDVGELGNSLRFRLSATNTTDESRRVQLAYHPYFAVSDVEDVHLEGLGALRGVDRDSGAEITLPEEVTFDGLVDQIVSGAPEVRIVDEKRVITVSSRGADSTVIWNPGERKADGMPDIGPREWNTFVCVEPALLGSDQKGTLLTPGEVNTLEMIVRVEAR</sequence>
<dbReference type="InterPro" id="IPR025532">
    <property type="entry name" value="G6P_1-epimerase"/>
</dbReference>
<dbReference type="InterPro" id="IPR014718">
    <property type="entry name" value="GH-type_carb-bd"/>
</dbReference>
<evidence type="ECO:0000256" key="5">
    <source>
        <dbReference type="PIRSR" id="PIRSR016020-1"/>
    </source>
</evidence>
<feature type="active site" evidence="5">
    <location>
        <position position="220"/>
    </location>
</feature>
<evidence type="ECO:0000256" key="3">
    <source>
        <dbReference type="ARBA" id="ARBA00012083"/>
    </source>
</evidence>
<dbReference type="GO" id="GO:0005975">
    <property type="term" value="P:carbohydrate metabolic process"/>
    <property type="evidence" value="ECO:0007669"/>
    <property type="project" value="InterPro"/>
</dbReference>
<feature type="active site" evidence="5">
    <location>
        <position position="121"/>
    </location>
</feature>
<dbReference type="InterPro" id="IPR011013">
    <property type="entry name" value="Gal_mutarotase_sf_dom"/>
</dbReference>
<dbReference type="EC" id="5.1.3.15" evidence="3"/>
<name>S5TKP8_9CORY</name>
<dbReference type="EMBL" id="CP003924">
    <property type="protein sequence ID" value="AGS35451.1"/>
    <property type="molecule type" value="Genomic_DNA"/>
</dbReference>
<dbReference type="InterPro" id="IPR008183">
    <property type="entry name" value="Aldose_1/G6P_1-epimerase"/>
</dbReference>